<proteinExistence type="predicted"/>
<reference evidence="9" key="1">
    <citation type="journal article" date="2019" name="Sci. Rep.">
        <title>Draft genome of Tanacetum cinerariifolium, the natural source of mosquito coil.</title>
        <authorList>
            <person name="Yamashiro T."/>
            <person name="Shiraishi A."/>
            <person name="Satake H."/>
            <person name="Nakayama K."/>
        </authorList>
    </citation>
    <scope>NUCLEOTIDE SEQUENCE</scope>
</reference>
<keyword evidence="4 6" id="KW-0863">Zinc-finger</keyword>
<gene>
    <name evidence="9" type="ORF">Tci_858151</name>
</gene>
<feature type="domain" description="RING-type" evidence="8">
    <location>
        <begin position="84"/>
        <end position="127"/>
    </location>
</feature>
<keyword evidence="5" id="KW-0862">Zinc</keyword>
<evidence type="ECO:0000256" key="1">
    <source>
        <dbReference type="ARBA" id="ARBA00000900"/>
    </source>
</evidence>
<evidence type="ECO:0000256" key="7">
    <source>
        <dbReference type="SAM" id="Phobius"/>
    </source>
</evidence>
<evidence type="ECO:0000256" key="4">
    <source>
        <dbReference type="ARBA" id="ARBA00022771"/>
    </source>
</evidence>
<protein>
    <recommendedName>
        <fullName evidence="2">RING-type E3 ubiquitin transferase</fullName>
        <ecNumber evidence="2">2.3.2.27</ecNumber>
    </recommendedName>
</protein>
<dbReference type="PROSITE" id="PS50089">
    <property type="entry name" value="ZF_RING_2"/>
    <property type="match status" value="1"/>
</dbReference>
<keyword evidence="3" id="KW-0479">Metal-binding</keyword>
<sequence>VLKVAVTVVPKMTKELTITLIRIITMMMKMIMNQIVMDLMKMTMMMAMIKIRKGDRGIPSASKSVIETLKIVEKSEVSEMSEVCAICKDKVFNSEEEVVKHLPCGHMHHEKYIVPWLGLRNTCPICRYELETSDVEYEEESEWEQECYDRVFYSRTYGDGGEV</sequence>
<dbReference type="Pfam" id="PF13639">
    <property type="entry name" value="zf-RING_2"/>
    <property type="match status" value="1"/>
</dbReference>
<dbReference type="PANTHER" id="PTHR15710">
    <property type="entry name" value="E3 UBIQUITIN-PROTEIN LIGASE PRAJA"/>
    <property type="match status" value="1"/>
</dbReference>
<dbReference type="GO" id="GO:0005737">
    <property type="term" value="C:cytoplasm"/>
    <property type="evidence" value="ECO:0007669"/>
    <property type="project" value="TreeGrafter"/>
</dbReference>
<dbReference type="GO" id="GO:0061630">
    <property type="term" value="F:ubiquitin protein ligase activity"/>
    <property type="evidence" value="ECO:0007669"/>
    <property type="project" value="UniProtKB-EC"/>
</dbReference>
<accession>A0A699RTJ5</accession>
<feature type="non-terminal residue" evidence="9">
    <location>
        <position position="1"/>
    </location>
</feature>
<evidence type="ECO:0000256" key="5">
    <source>
        <dbReference type="ARBA" id="ARBA00022833"/>
    </source>
</evidence>
<keyword evidence="7" id="KW-0812">Transmembrane</keyword>
<dbReference type="PANTHER" id="PTHR15710:SF108">
    <property type="entry name" value="OS03G0286100 PROTEIN"/>
    <property type="match status" value="1"/>
</dbReference>
<evidence type="ECO:0000256" key="2">
    <source>
        <dbReference type="ARBA" id="ARBA00012483"/>
    </source>
</evidence>
<dbReference type="Gene3D" id="3.30.40.10">
    <property type="entry name" value="Zinc/RING finger domain, C3HC4 (zinc finger)"/>
    <property type="match status" value="1"/>
</dbReference>
<comment type="caution">
    <text evidence="9">The sequence shown here is derived from an EMBL/GenBank/DDBJ whole genome shotgun (WGS) entry which is preliminary data.</text>
</comment>
<dbReference type="GO" id="GO:0016567">
    <property type="term" value="P:protein ubiquitination"/>
    <property type="evidence" value="ECO:0007669"/>
    <property type="project" value="TreeGrafter"/>
</dbReference>
<evidence type="ECO:0000256" key="3">
    <source>
        <dbReference type="ARBA" id="ARBA00022723"/>
    </source>
</evidence>
<dbReference type="GO" id="GO:0008270">
    <property type="term" value="F:zinc ion binding"/>
    <property type="evidence" value="ECO:0007669"/>
    <property type="project" value="UniProtKB-KW"/>
</dbReference>
<dbReference type="EC" id="2.3.2.27" evidence="2"/>
<organism evidence="9">
    <name type="scientific">Tanacetum cinerariifolium</name>
    <name type="common">Dalmatian daisy</name>
    <name type="synonym">Chrysanthemum cinerariifolium</name>
    <dbReference type="NCBI Taxonomy" id="118510"/>
    <lineage>
        <taxon>Eukaryota</taxon>
        <taxon>Viridiplantae</taxon>
        <taxon>Streptophyta</taxon>
        <taxon>Embryophyta</taxon>
        <taxon>Tracheophyta</taxon>
        <taxon>Spermatophyta</taxon>
        <taxon>Magnoliopsida</taxon>
        <taxon>eudicotyledons</taxon>
        <taxon>Gunneridae</taxon>
        <taxon>Pentapetalae</taxon>
        <taxon>asterids</taxon>
        <taxon>campanulids</taxon>
        <taxon>Asterales</taxon>
        <taxon>Asteraceae</taxon>
        <taxon>Asteroideae</taxon>
        <taxon>Anthemideae</taxon>
        <taxon>Anthemidinae</taxon>
        <taxon>Tanacetum</taxon>
    </lineage>
</organism>
<comment type="catalytic activity">
    <reaction evidence="1">
        <text>S-ubiquitinyl-[E2 ubiquitin-conjugating enzyme]-L-cysteine + [acceptor protein]-L-lysine = [E2 ubiquitin-conjugating enzyme]-L-cysteine + N(6)-ubiquitinyl-[acceptor protein]-L-lysine.</text>
        <dbReference type="EC" id="2.3.2.27"/>
    </reaction>
</comment>
<dbReference type="EMBL" id="BKCJ011103777">
    <property type="protein sequence ID" value="GFC86181.1"/>
    <property type="molecule type" value="Genomic_DNA"/>
</dbReference>
<keyword evidence="7" id="KW-1133">Transmembrane helix</keyword>
<dbReference type="InterPro" id="IPR001841">
    <property type="entry name" value="Znf_RING"/>
</dbReference>
<dbReference type="SUPFAM" id="SSF57850">
    <property type="entry name" value="RING/U-box"/>
    <property type="match status" value="1"/>
</dbReference>
<name>A0A699RTJ5_TANCI</name>
<keyword evidence="7" id="KW-0472">Membrane</keyword>
<evidence type="ECO:0000256" key="6">
    <source>
        <dbReference type="PROSITE-ProRule" id="PRU00175"/>
    </source>
</evidence>
<evidence type="ECO:0000259" key="8">
    <source>
        <dbReference type="PROSITE" id="PS50089"/>
    </source>
</evidence>
<feature type="transmembrane region" description="Helical" evidence="7">
    <location>
        <begin position="20"/>
        <end position="40"/>
    </location>
</feature>
<evidence type="ECO:0000313" key="9">
    <source>
        <dbReference type="EMBL" id="GFC86181.1"/>
    </source>
</evidence>
<dbReference type="AlphaFoldDB" id="A0A699RTJ5"/>
<dbReference type="InterPro" id="IPR013083">
    <property type="entry name" value="Znf_RING/FYVE/PHD"/>
</dbReference>